<reference evidence="2" key="1">
    <citation type="submission" date="2022-09" db="EMBL/GenBank/DDBJ databases">
        <title>Actin cytoskeleton and complex cell architecture in an #Asgard archaeon.</title>
        <authorList>
            <person name="Ponce Toledo R.I."/>
            <person name="Schleper C."/>
            <person name="Rodrigues Oliveira T."/>
            <person name="Wollweber F."/>
            <person name="Xu J."/>
            <person name="Rittmann S."/>
            <person name="Klingl A."/>
            <person name="Pilhofer M."/>
        </authorList>
    </citation>
    <scope>NUCLEOTIDE SEQUENCE</scope>
    <source>
        <strain evidence="2">B-35</strain>
    </source>
</reference>
<dbReference type="EMBL" id="CP104013">
    <property type="protein sequence ID" value="UYP47107.1"/>
    <property type="molecule type" value="Genomic_DNA"/>
</dbReference>
<name>A0ABY6HXN2_9ARCH</name>
<evidence type="ECO:0000313" key="3">
    <source>
        <dbReference type="Proteomes" id="UP001208689"/>
    </source>
</evidence>
<gene>
    <name evidence="2" type="ORF">NEF87_003392</name>
</gene>
<feature type="transmembrane region" description="Helical" evidence="1">
    <location>
        <begin position="20"/>
        <end position="40"/>
    </location>
</feature>
<keyword evidence="1" id="KW-1133">Transmembrane helix</keyword>
<accession>A0ABY6HXN2</accession>
<feature type="transmembrane region" description="Helical" evidence="1">
    <location>
        <begin position="165"/>
        <end position="184"/>
    </location>
</feature>
<feature type="transmembrane region" description="Helical" evidence="1">
    <location>
        <begin position="204"/>
        <end position="223"/>
    </location>
</feature>
<keyword evidence="3" id="KW-1185">Reference proteome</keyword>
<keyword evidence="1" id="KW-0472">Membrane</keyword>
<feature type="transmembrane region" description="Helical" evidence="1">
    <location>
        <begin position="123"/>
        <end position="144"/>
    </location>
</feature>
<evidence type="ECO:0000256" key="1">
    <source>
        <dbReference type="SAM" id="Phobius"/>
    </source>
</evidence>
<evidence type="ECO:0008006" key="4">
    <source>
        <dbReference type="Google" id="ProtNLM"/>
    </source>
</evidence>
<evidence type="ECO:0000313" key="2">
    <source>
        <dbReference type="EMBL" id="UYP47107.1"/>
    </source>
</evidence>
<dbReference type="Proteomes" id="UP001208689">
    <property type="component" value="Chromosome"/>
</dbReference>
<feature type="transmembrane region" description="Helical" evidence="1">
    <location>
        <begin position="96"/>
        <end position="117"/>
    </location>
</feature>
<sequence length="235" mass="26940">MFEKIQEIWKGKTSKKEQGIYFGVIIVGYTIISLISQSLFPVKYSILDFKISAQGSITSNPDGHILWNIGMIVMGLLLVPHMRYLNDGLKNSSPRFAEAINVLSITACIGFSFVGLFPREYPWLHSIPAAIALYGFYFSLNMYLLLLIDQKKNERQTVWPKSWSFVLIFIPLNVVVIGNVLRSLLPSKLWISQIDPRIYSYPPWQWSFLISIFLTFLGIFLILPNKKNQVELKTA</sequence>
<proteinExistence type="predicted"/>
<feature type="transmembrane region" description="Helical" evidence="1">
    <location>
        <begin position="65"/>
        <end position="84"/>
    </location>
</feature>
<keyword evidence="1" id="KW-0812">Transmembrane</keyword>
<protein>
    <recommendedName>
        <fullName evidence="4">DUF998 domain-containing protein</fullName>
    </recommendedName>
</protein>
<organism evidence="2 3">
    <name type="scientific">Candidatus Lokiarchaeum ossiferum</name>
    <dbReference type="NCBI Taxonomy" id="2951803"/>
    <lineage>
        <taxon>Archaea</taxon>
        <taxon>Promethearchaeati</taxon>
        <taxon>Promethearchaeota</taxon>
        <taxon>Promethearchaeia</taxon>
        <taxon>Promethearchaeales</taxon>
        <taxon>Promethearchaeaceae</taxon>
        <taxon>Candidatus Lokiarchaeum</taxon>
    </lineage>
</organism>